<organism evidence="2 3">
    <name type="scientific">Brachionus plicatilis</name>
    <name type="common">Marine rotifer</name>
    <name type="synonym">Brachionus muelleri</name>
    <dbReference type="NCBI Taxonomy" id="10195"/>
    <lineage>
        <taxon>Eukaryota</taxon>
        <taxon>Metazoa</taxon>
        <taxon>Spiralia</taxon>
        <taxon>Gnathifera</taxon>
        <taxon>Rotifera</taxon>
        <taxon>Eurotatoria</taxon>
        <taxon>Monogononta</taxon>
        <taxon>Pseudotrocha</taxon>
        <taxon>Ploima</taxon>
        <taxon>Brachionidae</taxon>
        <taxon>Brachionus</taxon>
    </lineage>
</organism>
<reference evidence="2 3" key="1">
    <citation type="journal article" date="2018" name="Sci. Rep.">
        <title>Genomic signatures of local adaptation to the degree of environmental predictability in rotifers.</title>
        <authorList>
            <person name="Franch-Gras L."/>
            <person name="Hahn C."/>
            <person name="Garcia-Roger E.M."/>
            <person name="Carmona M.J."/>
            <person name="Serra M."/>
            <person name="Gomez A."/>
        </authorList>
    </citation>
    <scope>NUCLEOTIDE SEQUENCE [LARGE SCALE GENOMIC DNA]</scope>
    <source>
        <strain evidence="2">HYR1</strain>
    </source>
</reference>
<dbReference type="OrthoDB" id="5954050at2759"/>
<dbReference type="SUPFAM" id="SSF50911">
    <property type="entry name" value="Mannose 6-phosphate receptor domain"/>
    <property type="match status" value="1"/>
</dbReference>
<dbReference type="Gene3D" id="2.70.130.10">
    <property type="entry name" value="Mannose-6-phosphate receptor binding domain"/>
    <property type="match status" value="1"/>
</dbReference>
<proteinExistence type="predicted"/>
<dbReference type="SMART" id="SM01404">
    <property type="entry name" value="CIMR"/>
    <property type="match status" value="1"/>
</dbReference>
<feature type="signal peptide" evidence="1">
    <location>
        <begin position="1"/>
        <end position="18"/>
    </location>
</feature>
<feature type="chain" id="PRO_5018311526" evidence="1">
    <location>
        <begin position="19"/>
        <end position="165"/>
    </location>
</feature>
<dbReference type="InterPro" id="IPR009011">
    <property type="entry name" value="Man6P_isomerase_rcpt-bd_dom_sf"/>
</dbReference>
<dbReference type="Proteomes" id="UP000276133">
    <property type="component" value="Unassembled WGS sequence"/>
</dbReference>
<comment type="caution">
    <text evidence="2">The sequence shown here is derived from an EMBL/GenBank/DDBJ whole genome shotgun (WGS) entry which is preliminary data.</text>
</comment>
<evidence type="ECO:0000313" key="2">
    <source>
        <dbReference type="EMBL" id="RNA34492.1"/>
    </source>
</evidence>
<dbReference type="EMBL" id="REGN01001468">
    <property type="protein sequence ID" value="RNA34492.1"/>
    <property type="molecule type" value="Genomic_DNA"/>
</dbReference>
<gene>
    <name evidence="2" type="ORF">BpHYR1_048774</name>
</gene>
<accession>A0A3M7SFE6</accession>
<name>A0A3M7SFE6_BRAPC</name>
<evidence type="ECO:0000313" key="3">
    <source>
        <dbReference type="Proteomes" id="UP000276133"/>
    </source>
</evidence>
<dbReference type="AlphaFoldDB" id="A0A3M7SFE6"/>
<keyword evidence="3" id="KW-1185">Reference proteome</keyword>
<sequence>MKITRLMLLLKFLSFANSLVQNHLKNFGNFKTKKLSDCKAELDDGRIVDLSSLDNPSNPISVIYENQEYFYNPCTAIECDPNSIKNTAICQKIKDSHEEYNCGEQNTAFFDFKNNNLYISYTSRDRPAKNYFLNLKSPCCCPNKCNGKKPTKSGGLSLGSVLLIM</sequence>
<evidence type="ECO:0000256" key="1">
    <source>
        <dbReference type="SAM" id="SignalP"/>
    </source>
</evidence>
<keyword evidence="1" id="KW-0732">Signal</keyword>
<protein>
    <submittedName>
        <fullName evidence="2">Uncharacterized protein</fullName>
    </submittedName>
</protein>